<dbReference type="GO" id="GO:0020037">
    <property type="term" value="F:heme binding"/>
    <property type="evidence" value="ECO:0007669"/>
    <property type="project" value="InterPro"/>
</dbReference>
<dbReference type="RefSeq" id="WP_026635525.1">
    <property type="nucleotide sequence ID" value="NZ_FONH01000008.1"/>
</dbReference>
<protein>
    <submittedName>
        <fullName evidence="5">Hemoglobin</fullName>
    </submittedName>
</protein>
<evidence type="ECO:0000256" key="3">
    <source>
        <dbReference type="ARBA" id="ARBA00022723"/>
    </source>
</evidence>
<sequence length="138" mass="15748">MGTMERSASIDERSLATVVDRFYDKVRADPALGPIFNDAVHDWDEHKHTLVSFWSSVALGKQSYRGSPMSVHRAQPIRGEHFERWLELWRETVRELFEEAPAVRMIGYAERIGSSLRMGLGLSERRGARPLGIPIVNQ</sequence>
<dbReference type="STRING" id="500610.SAMN02799615_02521"/>
<keyword evidence="6" id="KW-1185">Reference proteome</keyword>
<dbReference type="GO" id="GO:0019825">
    <property type="term" value="F:oxygen binding"/>
    <property type="evidence" value="ECO:0007669"/>
    <property type="project" value="InterPro"/>
</dbReference>
<evidence type="ECO:0000313" key="5">
    <source>
        <dbReference type="EMBL" id="SFF13393.1"/>
    </source>
</evidence>
<dbReference type="EMBL" id="FONH01000008">
    <property type="protein sequence ID" value="SFF13393.1"/>
    <property type="molecule type" value="Genomic_DNA"/>
</dbReference>
<dbReference type="AlphaFoldDB" id="A0A1I2G8B2"/>
<dbReference type="Proteomes" id="UP000199477">
    <property type="component" value="Unassembled WGS sequence"/>
</dbReference>
<evidence type="ECO:0000313" key="6">
    <source>
        <dbReference type="Proteomes" id="UP000199477"/>
    </source>
</evidence>
<keyword evidence="2" id="KW-0349">Heme</keyword>
<evidence type="ECO:0000256" key="2">
    <source>
        <dbReference type="ARBA" id="ARBA00022617"/>
    </source>
</evidence>
<keyword evidence="4" id="KW-0408">Iron</keyword>
<dbReference type="CDD" id="cd08916">
    <property type="entry name" value="TrHb3_P"/>
    <property type="match status" value="1"/>
</dbReference>
<keyword evidence="1" id="KW-0813">Transport</keyword>
<gene>
    <name evidence="5" type="ORF">SAMN02799615_02521</name>
</gene>
<dbReference type="InterPro" id="IPR009050">
    <property type="entry name" value="Globin-like_sf"/>
</dbReference>
<keyword evidence="3" id="KW-0479">Metal-binding</keyword>
<reference evidence="6" key="1">
    <citation type="submission" date="2016-10" db="EMBL/GenBank/DDBJ databases">
        <authorList>
            <person name="Varghese N."/>
            <person name="Submissions S."/>
        </authorList>
    </citation>
    <scope>NUCLEOTIDE SEQUENCE [LARGE SCALE GENOMIC DNA]</scope>
    <source>
        <strain evidence="6">UNC178MFTsu3.1</strain>
    </source>
</reference>
<dbReference type="Pfam" id="PF01152">
    <property type="entry name" value="Bac_globin"/>
    <property type="match status" value="1"/>
</dbReference>
<dbReference type="InterPro" id="IPR001486">
    <property type="entry name" value="Hemoglobin_trunc"/>
</dbReference>
<dbReference type="SUPFAM" id="SSF46458">
    <property type="entry name" value="Globin-like"/>
    <property type="match status" value="1"/>
</dbReference>
<evidence type="ECO:0000256" key="1">
    <source>
        <dbReference type="ARBA" id="ARBA00022448"/>
    </source>
</evidence>
<dbReference type="GO" id="GO:0046872">
    <property type="term" value="F:metal ion binding"/>
    <property type="evidence" value="ECO:0007669"/>
    <property type="project" value="UniProtKB-KW"/>
</dbReference>
<proteinExistence type="predicted"/>
<dbReference type="Gene3D" id="1.10.490.10">
    <property type="entry name" value="Globins"/>
    <property type="match status" value="1"/>
</dbReference>
<evidence type="ECO:0000256" key="4">
    <source>
        <dbReference type="ARBA" id="ARBA00023004"/>
    </source>
</evidence>
<accession>A0A1I2G8B2</accession>
<organism evidence="5 6">
    <name type="scientific">Dyella marensis</name>
    <dbReference type="NCBI Taxonomy" id="500610"/>
    <lineage>
        <taxon>Bacteria</taxon>
        <taxon>Pseudomonadati</taxon>
        <taxon>Pseudomonadota</taxon>
        <taxon>Gammaproteobacteria</taxon>
        <taxon>Lysobacterales</taxon>
        <taxon>Rhodanobacteraceae</taxon>
        <taxon>Dyella</taxon>
    </lineage>
</organism>
<dbReference type="InterPro" id="IPR012292">
    <property type="entry name" value="Globin/Proto"/>
</dbReference>
<name>A0A1I2G8B2_9GAMM</name>